<evidence type="ECO:0000313" key="7">
    <source>
        <dbReference type="Proteomes" id="UP000254465"/>
    </source>
</evidence>
<dbReference type="PANTHER" id="PTHR30537">
    <property type="entry name" value="HTH-TYPE TRANSCRIPTIONAL REGULATOR"/>
    <property type="match status" value="1"/>
</dbReference>
<dbReference type="Pfam" id="PF00126">
    <property type="entry name" value="HTH_1"/>
    <property type="match status" value="1"/>
</dbReference>
<reference evidence="6 7" key="1">
    <citation type="submission" date="2018-06" db="EMBL/GenBank/DDBJ databases">
        <authorList>
            <consortium name="Pathogen Informatics"/>
            <person name="Doyle S."/>
        </authorList>
    </citation>
    <scope>NUCLEOTIDE SEQUENCE [LARGE SCALE GENOMIC DNA]</scope>
    <source>
        <strain evidence="6 7">NCTC11296</strain>
    </source>
</reference>
<dbReference type="GO" id="GO:0003700">
    <property type="term" value="F:DNA-binding transcription factor activity"/>
    <property type="evidence" value="ECO:0007669"/>
    <property type="project" value="InterPro"/>
</dbReference>
<dbReference type="InterPro" id="IPR058163">
    <property type="entry name" value="LysR-type_TF_proteobact-type"/>
</dbReference>
<name>A0A377IAX2_AVIPA</name>
<evidence type="ECO:0000256" key="2">
    <source>
        <dbReference type="ARBA" id="ARBA00023015"/>
    </source>
</evidence>
<sequence>MDKINYNDLYAFYQVAQHQSFSQAANKLGISAPALSKTIRQLEARLGVQLLHRTTRSVSLTQAGQQFYQQAERSFNRLNQGLAQLEHYRQSPRGVVRINCANHPIEWLLLPKLAPLQRLYPDIIIEAISDSRFIDIVKDGFDAGIRLGDDVAEDMIAVKISEPLKMAVVASPGYLAQHGIPQHPSELAQHSCIGYRMLSSGTLYPWTFQHNGETHQLTPQAKWIFSDDYPARTAAKMGLGLAYLPESMVEQDIARVELIALFPNQPPTLPAFYLYYPSRHISPALRVVVDYLRLTNG</sequence>
<evidence type="ECO:0000256" key="1">
    <source>
        <dbReference type="ARBA" id="ARBA00009437"/>
    </source>
</evidence>
<dbReference type="Pfam" id="PF03466">
    <property type="entry name" value="LysR_substrate"/>
    <property type="match status" value="1"/>
</dbReference>
<dbReference type="SUPFAM" id="SSF46785">
    <property type="entry name" value="Winged helix' DNA-binding domain"/>
    <property type="match status" value="1"/>
</dbReference>
<dbReference type="Proteomes" id="UP000254465">
    <property type="component" value="Unassembled WGS sequence"/>
</dbReference>
<dbReference type="InterPro" id="IPR005119">
    <property type="entry name" value="LysR_subst-bd"/>
</dbReference>
<dbReference type="InterPro" id="IPR000847">
    <property type="entry name" value="LysR_HTH_N"/>
</dbReference>
<dbReference type="PROSITE" id="PS50931">
    <property type="entry name" value="HTH_LYSR"/>
    <property type="match status" value="1"/>
</dbReference>
<evidence type="ECO:0000259" key="5">
    <source>
        <dbReference type="PROSITE" id="PS50931"/>
    </source>
</evidence>
<dbReference type="FunFam" id="1.10.10.10:FF:000001">
    <property type="entry name" value="LysR family transcriptional regulator"/>
    <property type="match status" value="1"/>
</dbReference>
<evidence type="ECO:0000256" key="4">
    <source>
        <dbReference type="ARBA" id="ARBA00023163"/>
    </source>
</evidence>
<dbReference type="SUPFAM" id="SSF53850">
    <property type="entry name" value="Periplasmic binding protein-like II"/>
    <property type="match status" value="1"/>
</dbReference>
<dbReference type="PRINTS" id="PR00039">
    <property type="entry name" value="HTHLYSR"/>
</dbReference>
<dbReference type="GO" id="GO:0043565">
    <property type="term" value="F:sequence-specific DNA binding"/>
    <property type="evidence" value="ECO:0007669"/>
    <property type="project" value="TreeGrafter"/>
</dbReference>
<keyword evidence="2" id="KW-0805">Transcription regulation</keyword>
<dbReference type="InterPro" id="IPR036388">
    <property type="entry name" value="WH-like_DNA-bd_sf"/>
</dbReference>
<dbReference type="AlphaFoldDB" id="A0A377IAX2"/>
<comment type="similarity">
    <text evidence="1">Belongs to the LysR transcriptional regulatory family.</text>
</comment>
<dbReference type="CDD" id="cd08474">
    <property type="entry name" value="PBP2_CrgA_like_5"/>
    <property type="match status" value="1"/>
</dbReference>
<keyword evidence="3" id="KW-0238">DNA-binding</keyword>
<evidence type="ECO:0000256" key="3">
    <source>
        <dbReference type="ARBA" id="ARBA00023125"/>
    </source>
</evidence>
<evidence type="ECO:0000313" key="6">
    <source>
        <dbReference type="EMBL" id="STO72538.1"/>
    </source>
</evidence>
<accession>A0A377IAX2</accession>
<keyword evidence="4" id="KW-0804">Transcription</keyword>
<dbReference type="PANTHER" id="PTHR30537:SF1">
    <property type="entry name" value="HTH-TYPE TRANSCRIPTIONAL REGULATOR PGRR"/>
    <property type="match status" value="1"/>
</dbReference>
<dbReference type="Gene3D" id="3.40.190.290">
    <property type="match status" value="1"/>
</dbReference>
<dbReference type="RefSeq" id="WP_017805584.1">
    <property type="nucleotide sequence ID" value="NZ_PQVK01000259.1"/>
</dbReference>
<feature type="domain" description="HTH lysR-type" evidence="5">
    <location>
        <begin position="4"/>
        <end position="61"/>
    </location>
</feature>
<proteinExistence type="inferred from homology"/>
<dbReference type="GO" id="GO:0006351">
    <property type="term" value="P:DNA-templated transcription"/>
    <property type="evidence" value="ECO:0007669"/>
    <property type="project" value="TreeGrafter"/>
</dbReference>
<dbReference type="Gene3D" id="1.10.10.10">
    <property type="entry name" value="Winged helix-like DNA-binding domain superfamily/Winged helix DNA-binding domain"/>
    <property type="match status" value="1"/>
</dbReference>
<organism evidence="6 7">
    <name type="scientific">Avibacterium paragallinarum</name>
    <name type="common">Haemophilus gallinarum</name>
    <dbReference type="NCBI Taxonomy" id="728"/>
    <lineage>
        <taxon>Bacteria</taxon>
        <taxon>Pseudomonadati</taxon>
        <taxon>Pseudomonadota</taxon>
        <taxon>Gammaproteobacteria</taxon>
        <taxon>Pasteurellales</taxon>
        <taxon>Pasteurellaceae</taxon>
        <taxon>Avibacterium</taxon>
    </lineage>
</organism>
<dbReference type="InterPro" id="IPR036390">
    <property type="entry name" value="WH_DNA-bd_sf"/>
</dbReference>
<gene>
    <name evidence="6" type="primary">dmlR_5</name>
    <name evidence="6" type="ORF">NCTC11296_02466</name>
</gene>
<protein>
    <submittedName>
        <fullName evidence="6">Lysr-family transcriptional regulator</fullName>
    </submittedName>
</protein>
<dbReference type="EMBL" id="UGHK01000002">
    <property type="protein sequence ID" value="STO72538.1"/>
    <property type="molecule type" value="Genomic_DNA"/>
</dbReference>